<gene>
    <name evidence="2" type="ORF">ASJ80_10250</name>
</gene>
<dbReference type="SUPFAM" id="SSF51182">
    <property type="entry name" value="RmlC-like cupins"/>
    <property type="match status" value="1"/>
</dbReference>
<dbReference type="Gene3D" id="2.60.120.10">
    <property type="entry name" value="Jelly Rolls"/>
    <property type="match status" value="1"/>
</dbReference>
<name>A0A2A2H7G2_METBR</name>
<feature type="domain" description="Cupin type-2" evidence="1">
    <location>
        <begin position="33"/>
        <end position="100"/>
    </location>
</feature>
<dbReference type="InterPro" id="IPR011051">
    <property type="entry name" value="RmlC_Cupin_sf"/>
</dbReference>
<dbReference type="PANTHER" id="PTHR37694">
    <property type="entry name" value="SLR8022 PROTEIN"/>
    <property type="match status" value="1"/>
</dbReference>
<dbReference type="AlphaFoldDB" id="A0A2A2H7G2"/>
<keyword evidence="3" id="KW-1185">Reference proteome</keyword>
<proteinExistence type="predicted"/>
<evidence type="ECO:0000313" key="2">
    <source>
        <dbReference type="EMBL" id="PAV05359.1"/>
    </source>
</evidence>
<evidence type="ECO:0000313" key="3">
    <source>
        <dbReference type="Proteomes" id="UP000217784"/>
    </source>
</evidence>
<comment type="caution">
    <text evidence="2">The sequence shown here is derived from an EMBL/GenBank/DDBJ whole genome shotgun (WGS) entry which is preliminary data.</text>
</comment>
<dbReference type="RefSeq" id="WP_069584742.1">
    <property type="nucleotide sequence ID" value="NZ_LMVM01000007.1"/>
</dbReference>
<dbReference type="OrthoDB" id="114121at2157"/>
<accession>A0A2A2H7G2</accession>
<dbReference type="CDD" id="cd06984">
    <property type="entry name" value="cupin_Moth_1897"/>
    <property type="match status" value="1"/>
</dbReference>
<dbReference type="InterPro" id="IPR013096">
    <property type="entry name" value="Cupin_2"/>
</dbReference>
<dbReference type="InterPro" id="IPR014710">
    <property type="entry name" value="RmlC-like_jellyroll"/>
</dbReference>
<sequence>MKIVEVANVESSPNPHGVDARKIYDTENAVAVHMTLKPGESLKKHITPVDVFFYVLEGNGIVEIGDEKKNVVKNTLIESPAKIPHCWYNEDKKDLRILIVKVPRPMKSTKVI</sequence>
<dbReference type="Proteomes" id="UP000217784">
    <property type="component" value="Unassembled WGS sequence"/>
</dbReference>
<dbReference type="PANTHER" id="PTHR37694:SF1">
    <property type="entry name" value="SLR8022 PROTEIN"/>
    <property type="match status" value="1"/>
</dbReference>
<dbReference type="EMBL" id="LMVM01000007">
    <property type="protein sequence ID" value="PAV05359.1"/>
    <property type="molecule type" value="Genomic_DNA"/>
</dbReference>
<protein>
    <submittedName>
        <fullName evidence="2">Cupin</fullName>
    </submittedName>
</protein>
<evidence type="ECO:0000259" key="1">
    <source>
        <dbReference type="Pfam" id="PF07883"/>
    </source>
</evidence>
<organism evidence="2 3">
    <name type="scientific">Methanobacterium bryantii</name>
    <dbReference type="NCBI Taxonomy" id="2161"/>
    <lineage>
        <taxon>Archaea</taxon>
        <taxon>Methanobacteriati</taxon>
        <taxon>Methanobacteriota</taxon>
        <taxon>Methanomada group</taxon>
        <taxon>Methanobacteria</taxon>
        <taxon>Methanobacteriales</taxon>
        <taxon>Methanobacteriaceae</taxon>
        <taxon>Methanobacterium</taxon>
    </lineage>
</organism>
<reference evidence="2 3" key="1">
    <citation type="journal article" date="2017" name="BMC Genomics">
        <title>Genomic analysis of methanogenic archaea reveals a shift towards energy conservation.</title>
        <authorList>
            <person name="Gilmore S.P."/>
            <person name="Henske J.K."/>
            <person name="Sexton J.A."/>
            <person name="Solomon K.V."/>
            <person name="Seppala S."/>
            <person name="Yoo J.I."/>
            <person name="Huyett L.M."/>
            <person name="Pressman A."/>
            <person name="Cogan J.Z."/>
            <person name="Kivenson V."/>
            <person name="Peng X."/>
            <person name="Tan Y."/>
            <person name="Valentine D.L."/>
            <person name="O'Malley M.A."/>
        </authorList>
    </citation>
    <scope>NUCLEOTIDE SEQUENCE [LARGE SCALE GENOMIC DNA]</scope>
    <source>
        <strain evidence="2 3">M.o.H.</strain>
    </source>
</reference>
<dbReference type="Pfam" id="PF07883">
    <property type="entry name" value="Cupin_2"/>
    <property type="match status" value="1"/>
</dbReference>